<name>A0AAV7Y289_9NEOP</name>
<reference evidence="2" key="1">
    <citation type="submission" date="2022-12" db="EMBL/GenBank/DDBJ databases">
        <title>Chromosome-level genome assembly of the bean flower thrips Megalurothrips usitatus.</title>
        <authorList>
            <person name="Ma L."/>
            <person name="Liu Q."/>
            <person name="Li H."/>
            <person name="Cai W."/>
        </authorList>
    </citation>
    <scope>NUCLEOTIDE SEQUENCE</scope>
    <source>
        <strain evidence="2">Cailab_2022a</strain>
    </source>
</reference>
<dbReference type="EMBL" id="JAPTSV010000001">
    <property type="protein sequence ID" value="KAJ1531398.1"/>
    <property type="molecule type" value="Genomic_DNA"/>
</dbReference>
<keyword evidence="3" id="KW-1185">Reference proteome</keyword>
<keyword evidence="1" id="KW-0732">Signal</keyword>
<feature type="signal peptide" evidence="1">
    <location>
        <begin position="1"/>
        <end position="23"/>
    </location>
</feature>
<feature type="chain" id="PRO_5043372778" evidence="1">
    <location>
        <begin position="24"/>
        <end position="82"/>
    </location>
</feature>
<comment type="caution">
    <text evidence="2">The sequence shown here is derived from an EMBL/GenBank/DDBJ whole genome shotgun (WGS) entry which is preliminary data.</text>
</comment>
<dbReference type="AlphaFoldDB" id="A0AAV7Y289"/>
<evidence type="ECO:0000313" key="2">
    <source>
        <dbReference type="EMBL" id="KAJ1531398.1"/>
    </source>
</evidence>
<dbReference type="Proteomes" id="UP001075354">
    <property type="component" value="Chromosome 1"/>
</dbReference>
<accession>A0AAV7Y289</accession>
<organism evidence="2 3">
    <name type="scientific">Megalurothrips usitatus</name>
    <name type="common">bean blossom thrips</name>
    <dbReference type="NCBI Taxonomy" id="439358"/>
    <lineage>
        <taxon>Eukaryota</taxon>
        <taxon>Metazoa</taxon>
        <taxon>Ecdysozoa</taxon>
        <taxon>Arthropoda</taxon>
        <taxon>Hexapoda</taxon>
        <taxon>Insecta</taxon>
        <taxon>Pterygota</taxon>
        <taxon>Neoptera</taxon>
        <taxon>Paraneoptera</taxon>
        <taxon>Thysanoptera</taxon>
        <taxon>Terebrantia</taxon>
        <taxon>Thripoidea</taxon>
        <taxon>Thripidae</taxon>
        <taxon>Megalurothrips</taxon>
    </lineage>
</organism>
<evidence type="ECO:0000313" key="3">
    <source>
        <dbReference type="Proteomes" id="UP001075354"/>
    </source>
</evidence>
<sequence length="82" mass="8886">MFSLTNMARTLVLAVLLVAVVVAAVLPAAECGVTHLVHETKRDFHKVKEGVKQGVANAVDKLHTGINNARWRLAVDIAPRPH</sequence>
<proteinExistence type="predicted"/>
<evidence type="ECO:0000256" key="1">
    <source>
        <dbReference type="SAM" id="SignalP"/>
    </source>
</evidence>
<protein>
    <submittedName>
        <fullName evidence="2">Uncharacterized protein</fullName>
    </submittedName>
</protein>
<gene>
    <name evidence="2" type="ORF">ONE63_000079</name>
</gene>